<dbReference type="GO" id="GO:0047661">
    <property type="term" value="F:amino-acid racemase activity"/>
    <property type="evidence" value="ECO:0007669"/>
    <property type="project" value="InterPro"/>
</dbReference>
<accession>D3F549</accession>
<dbReference type="Pfam" id="PF01177">
    <property type="entry name" value="Asp_Glu_race"/>
    <property type="match status" value="1"/>
</dbReference>
<evidence type="ECO:0000313" key="3">
    <source>
        <dbReference type="Proteomes" id="UP000008229"/>
    </source>
</evidence>
<reference evidence="3" key="2">
    <citation type="submission" date="2010-01" db="EMBL/GenBank/DDBJ databases">
        <title>The complete genome of Conexibacter woesei DSM 14684.</title>
        <authorList>
            <consortium name="US DOE Joint Genome Institute (JGI-PGF)"/>
            <person name="Lucas S."/>
            <person name="Copeland A."/>
            <person name="Lapidus A."/>
            <person name="Glavina del Rio T."/>
            <person name="Dalin E."/>
            <person name="Tice H."/>
            <person name="Bruce D."/>
            <person name="Goodwin L."/>
            <person name="Pitluck S."/>
            <person name="Kyrpides N."/>
            <person name="Mavromatis K."/>
            <person name="Ivanova N."/>
            <person name="Mikhailova N."/>
            <person name="Chertkov O."/>
            <person name="Brettin T."/>
            <person name="Detter J.C."/>
            <person name="Han C."/>
            <person name="Larimer F."/>
            <person name="Land M."/>
            <person name="Hauser L."/>
            <person name="Markowitz V."/>
            <person name="Cheng J.-F."/>
            <person name="Hugenholtz P."/>
            <person name="Woyke T."/>
            <person name="Wu D."/>
            <person name="Pukall R."/>
            <person name="Steenblock K."/>
            <person name="Schneider S."/>
            <person name="Klenk H.-P."/>
            <person name="Eisen J.A."/>
        </authorList>
    </citation>
    <scope>NUCLEOTIDE SEQUENCE [LARGE SCALE GENOMIC DNA]</scope>
    <source>
        <strain evidence="3">DSM 14684 / CIP 108061 / JCM 11494 / NBRC 100937 / ID131577</strain>
    </source>
</reference>
<proteinExistence type="predicted"/>
<dbReference type="InterPro" id="IPR007214">
    <property type="entry name" value="YbaK/aa-tRNA-synth-assoc-dom"/>
</dbReference>
<reference evidence="2 3" key="1">
    <citation type="journal article" date="2010" name="Stand. Genomic Sci.">
        <title>Complete genome sequence of Conexibacter woesei type strain (ID131577).</title>
        <authorList>
            <person name="Pukall R."/>
            <person name="Lapidus A."/>
            <person name="Glavina Del Rio T."/>
            <person name="Copeland A."/>
            <person name="Tice H."/>
            <person name="Cheng J.-F."/>
            <person name="Lucas S."/>
            <person name="Chen F."/>
            <person name="Nolan M."/>
            <person name="Bruce D."/>
            <person name="Goodwin L."/>
            <person name="Pitluck S."/>
            <person name="Mavromatis K."/>
            <person name="Ivanova N."/>
            <person name="Ovchinnikova G."/>
            <person name="Pati A."/>
            <person name="Chen A."/>
            <person name="Palaniappan K."/>
            <person name="Land M."/>
            <person name="Hauser L."/>
            <person name="Chang Y.-J."/>
            <person name="Jeffries C.D."/>
            <person name="Chain P."/>
            <person name="Meincke L."/>
            <person name="Sims D."/>
            <person name="Brettin T."/>
            <person name="Detter J.C."/>
            <person name="Rohde M."/>
            <person name="Goeker M."/>
            <person name="Bristow J."/>
            <person name="Eisen J.A."/>
            <person name="Markowitz V."/>
            <person name="Kyrpides N.C."/>
            <person name="Klenk H.-P."/>
            <person name="Hugenholtz P."/>
        </authorList>
    </citation>
    <scope>NUCLEOTIDE SEQUENCE [LARGE SCALE GENOMIC DNA]</scope>
    <source>
        <strain evidence="3">DSM 14684 / CIP 108061 / JCM 11494 / NBRC 100937 / ID131577</strain>
    </source>
</reference>
<dbReference type="EMBL" id="CP001854">
    <property type="protein sequence ID" value="ADB48627.1"/>
    <property type="molecule type" value="Genomic_DNA"/>
</dbReference>
<dbReference type="Gene3D" id="3.90.960.10">
    <property type="entry name" value="YbaK/aminoacyl-tRNA synthetase-associated domain"/>
    <property type="match status" value="1"/>
</dbReference>
<sequence>MGPGQVSAVVPEEVARNVAFLSDSGVWHVVSRNRPAFSCADAARKRKRLSHRGQEVGIPLCDELKTAVCVVEHEHGQEFVVLHCRGHQLLDDDKLAAVLGAAVRRMEPDELEQSFDLAYGLVTPFAFAERDDVRQVFDRTVIEPFFPPYTMMTNLGHHEYGVEFQPRELVGALPRSSVEDIARGEGQRVPVEHTLGILTGNGPESGRFLWSRIDECIRNHPDVPFRGDIGLPRVVVESVPEMGLSMELEERLSTVRPAVLDGVRRLCERGATVVGIACNTTQYFVDDIREVCEAHGAQFVSIVEATAAALADEGIERVVFLGIGAVSDFDRWSDFRRIAGEFAFDRPPDDLIDEIDDLAFLVKQRGIVSVTINPMRDIVRRAAASEDTVILVALTELSLLVASQRRSRRRFVDTLQILAEAMAGIYIQERIPLDVGPEAAQEESAAARVPDAGSG</sequence>
<gene>
    <name evidence="2" type="ordered locus">Cwoe_0191</name>
</gene>
<name>D3F549_CONWI</name>
<dbReference type="InterPro" id="IPR036754">
    <property type="entry name" value="YbaK/aa-tRNA-synt-asso_dom_sf"/>
</dbReference>
<dbReference type="SUPFAM" id="SSF55826">
    <property type="entry name" value="YbaK/ProRS associated domain"/>
    <property type="match status" value="1"/>
</dbReference>
<dbReference type="Pfam" id="PF04073">
    <property type="entry name" value="tRNA_edit"/>
    <property type="match status" value="1"/>
</dbReference>
<evidence type="ECO:0000259" key="1">
    <source>
        <dbReference type="Pfam" id="PF04073"/>
    </source>
</evidence>
<dbReference type="GO" id="GO:0002161">
    <property type="term" value="F:aminoacyl-tRNA deacylase activity"/>
    <property type="evidence" value="ECO:0007669"/>
    <property type="project" value="InterPro"/>
</dbReference>
<feature type="domain" description="YbaK/aminoacyl-tRNA synthetase-associated" evidence="1">
    <location>
        <begin position="56"/>
        <end position="143"/>
    </location>
</feature>
<dbReference type="InterPro" id="IPR015942">
    <property type="entry name" value="Asp/Glu/hydantoin_racemase"/>
</dbReference>
<dbReference type="STRING" id="469383.Cwoe_0191"/>
<dbReference type="Proteomes" id="UP000008229">
    <property type="component" value="Chromosome"/>
</dbReference>
<dbReference type="HOGENOM" id="CLU_600925_0_0_11"/>
<dbReference type="InterPro" id="IPR001920">
    <property type="entry name" value="Asp/Glu_race"/>
</dbReference>
<dbReference type="eggNOG" id="COG1794">
    <property type="taxonomic scope" value="Bacteria"/>
</dbReference>
<dbReference type="AlphaFoldDB" id="D3F549"/>
<protein>
    <submittedName>
        <fullName evidence="2">Aspartate racemase-like protein</fullName>
    </submittedName>
</protein>
<dbReference type="SUPFAM" id="SSF53681">
    <property type="entry name" value="Aspartate/glutamate racemase"/>
    <property type="match status" value="1"/>
</dbReference>
<dbReference type="eggNOG" id="COG2606">
    <property type="taxonomic scope" value="Bacteria"/>
</dbReference>
<organism evidence="2 3">
    <name type="scientific">Conexibacter woesei (strain DSM 14684 / CCUG 47730 / CIP 108061 / JCM 11494 / NBRC 100937 / ID131577)</name>
    <dbReference type="NCBI Taxonomy" id="469383"/>
    <lineage>
        <taxon>Bacteria</taxon>
        <taxon>Bacillati</taxon>
        <taxon>Actinomycetota</taxon>
        <taxon>Thermoleophilia</taxon>
        <taxon>Solirubrobacterales</taxon>
        <taxon>Conexibacteraceae</taxon>
        <taxon>Conexibacter</taxon>
    </lineage>
</organism>
<dbReference type="Gene3D" id="3.40.50.1860">
    <property type="match status" value="2"/>
</dbReference>
<evidence type="ECO:0000313" key="2">
    <source>
        <dbReference type="EMBL" id="ADB48627.1"/>
    </source>
</evidence>
<dbReference type="KEGG" id="cwo:Cwoe_0191"/>
<keyword evidence="3" id="KW-1185">Reference proteome</keyword>